<dbReference type="Pfam" id="PF21993">
    <property type="entry name" value="TetR_C_13_2"/>
    <property type="match status" value="1"/>
</dbReference>
<reference evidence="6 7" key="1">
    <citation type="submission" date="2019-01" db="EMBL/GenBank/DDBJ databases">
        <authorList>
            <person name="Chen W.-M."/>
        </authorList>
    </citation>
    <scope>NUCLEOTIDE SEQUENCE [LARGE SCALE GENOMIC DNA]</scope>
    <source>
        <strain evidence="6 7">TER-1</strain>
    </source>
</reference>
<comment type="caution">
    <text evidence="6">The sequence shown here is derived from an EMBL/GenBank/DDBJ whole genome shotgun (WGS) entry which is preliminary data.</text>
</comment>
<evidence type="ECO:0000256" key="2">
    <source>
        <dbReference type="ARBA" id="ARBA00023125"/>
    </source>
</evidence>
<dbReference type="Gene3D" id="1.10.357.10">
    <property type="entry name" value="Tetracycline Repressor, domain 2"/>
    <property type="match status" value="1"/>
</dbReference>
<dbReference type="OrthoDB" id="9811084at2"/>
<dbReference type="PANTHER" id="PTHR47506:SF1">
    <property type="entry name" value="HTH-TYPE TRANSCRIPTIONAL REGULATOR YJDC"/>
    <property type="match status" value="1"/>
</dbReference>
<dbReference type="EMBL" id="SACP01000002">
    <property type="protein sequence ID" value="RVU21105.1"/>
    <property type="molecule type" value="Genomic_DNA"/>
</dbReference>
<proteinExistence type="predicted"/>
<evidence type="ECO:0000256" key="3">
    <source>
        <dbReference type="ARBA" id="ARBA00023163"/>
    </source>
</evidence>
<gene>
    <name evidence="6" type="ORF">EOE48_03135</name>
</gene>
<name>A0A3S2XRA3_9HYPH</name>
<dbReference type="PROSITE" id="PS50977">
    <property type="entry name" value="HTH_TETR_2"/>
    <property type="match status" value="1"/>
</dbReference>
<dbReference type="PANTHER" id="PTHR47506">
    <property type="entry name" value="TRANSCRIPTIONAL REGULATORY PROTEIN"/>
    <property type="match status" value="1"/>
</dbReference>
<keyword evidence="3" id="KW-0804">Transcription</keyword>
<dbReference type="Pfam" id="PF00440">
    <property type="entry name" value="TetR_N"/>
    <property type="match status" value="1"/>
</dbReference>
<dbReference type="SUPFAM" id="SSF48498">
    <property type="entry name" value="Tetracyclin repressor-like, C-terminal domain"/>
    <property type="match status" value="1"/>
</dbReference>
<dbReference type="GO" id="GO:0003677">
    <property type="term" value="F:DNA binding"/>
    <property type="evidence" value="ECO:0007669"/>
    <property type="project" value="UniProtKB-UniRule"/>
</dbReference>
<keyword evidence="2 4" id="KW-0238">DNA-binding</keyword>
<dbReference type="RefSeq" id="WP_127727325.1">
    <property type="nucleotide sequence ID" value="NZ_SACP01000002.1"/>
</dbReference>
<evidence type="ECO:0000313" key="7">
    <source>
        <dbReference type="Proteomes" id="UP000286997"/>
    </source>
</evidence>
<keyword evidence="1" id="KW-0805">Transcription regulation</keyword>
<dbReference type="InterPro" id="IPR054156">
    <property type="entry name" value="YxaF_TetR_C"/>
</dbReference>
<dbReference type="Proteomes" id="UP000286997">
    <property type="component" value="Unassembled WGS sequence"/>
</dbReference>
<protein>
    <submittedName>
        <fullName evidence="6">TetR/AcrR family transcriptional regulator</fullName>
    </submittedName>
</protein>
<keyword evidence="7" id="KW-1185">Reference proteome</keyword>
<sequence>MTGPSGRAAAVAVLAEVFRERGYEGASLALIGARTGLGKGSLYHLFPGGKAEMAAAVLAEIREWFEAAVFAPLRGGDPADGIRTMLAQVRAYFRSGRRMCLVGILALTGERDLFAGEIAGYFSEWRTALADALRRAGHGREADGLSEHCLTAVQGALVLARALDDPAVFERALAAWEQRLLPEV</sequence>
<evidence type="ECO:0000259" key="5">
    <source>
        <dbReference type="PROSITE" id="PS50977"/>
    </source>
</evidence>
<dbReference type="AlphaFoldDB" id="A0A3S2XRA3"/>
<evidence type="ECO:0000256" key="4">
    <source>
        <dbReference type="PROSITE-ProRule" id="PRU00335"/>
    </source>
</evidence>
<dbReference type="InterPro" id="IPR009057">
    <property type="entry name" value="Homeodomain-like_sf"/>
</dbReference>
<feature type="DNA-binding region" description="H-T-H motif" evidence="4">
    <location>
        <begin position="27"/>
        <end position="46"/>
    </location>
</feature>
<accession>A0A3S2XRA3</accession>
<dbReference type="SUPFAM" id="SSF46689">
    <property type="entry name" value="Homeodomain-like"/>
    <property type="match status" value="1"/>
</dbReference>
<organism evidence="6 7">
    <name type="scientific">Methylobacterium oryzihabitans</name>
    <dbReference type="NCBI Taxonomy" id="2499852"/>
    <lineage>
        <taxon>Bacteria</taxon>
        <taxon>Pseudomonadati</taxon>
        <taxon>Pseudomonadota</taxon>
        <taxon>Alphaproteobacteria</taxon>
        <taxon>Hyphomicrobiales</taxon>
        <taxon>Methylobacteriaceae</taxon>
        <taxon>Methylobacterium</taxon>
    </lineage>
</organism>
<evidence type="ECO:0000256" key="1">
    <source>
        <dbReference type="ARBA" id="ARBA00023015"/>
    </source>
</evidence>
<evidence type="ECO:0000313" key="6">
    <source>
        <dbReference type="EMBL" id="RVU21105.1"/>
    </source>
</evidence>
<dbReference type="InterPro" id="IPR036271">
    <property type="entry name" value="Tet_transcr_reg_TetR-rel_C_sf"/>
</dbReference>
<feature type="domain" description="HTH tetR-type" evidence="5">
    <location>
        <begin position="4"/>
        <end position="64"/>
    </location>
</feature>
<dbReference type="InterPro" id="IPR001647">
    <property type="entry name" value="HTH_TetR"/>
</dbReference>